<dbReference type="FunFam" id="3.40.640.10:FF:000010">
    <property type="entry name" value="Phosphoserine aminotransferase"/>
    <property type="match status" value="1"/>
</dbReference>
<evidence type="ECO:0000256" key="1">
    <source>
        <dbReference type="ARBA" id="ARBA00004915"/>
    </source>
</evidence>
<comment type="catalytic activity">
    <reaction evidence="11 12">
        <text>O-phospho-L-serine + 2-oxoglutarate = 3-phosphooxypyruvate + L-glutamate</text>
        <dbReference type="Rhea" id="RHEA:14329"/>
        <dbReference type="ChEBI" id="CHEBI:16810"/>
        <dbReference type="ChEBI" id="CHEBI:18110"/>
        <dbReference type="ChEBI" id="CHEBI:29985"/>
        <dbReference type="ChEBI" id="CHEBI:57524"/>
        <dbReference type="EC" id="2.6.1.52"/>
    </reaction>
</comment>
<feature type="binding site" evidence="12">
    <location>
        <position position="179"/>
    </location>
    <ligand>
        <name>pyridoxal 5'-phosphate</name>
        <dbReference type="ChEBI" id="CHEBI:597326"/>
    </ligand>
</feature>
<evidence type="ECO:0000256" key="11">
    <source>
        <dbReference type="ARBA" id="ARBA00049007"/>
    </source>
</evidence>
<dbReference type="SUPFAM" id="SSF53383">
    <property type="entry name" value="PLP-dependent transferases"/>
    <property type="match status" value="1"/>
</dbReference>
<evidence type="ECO:0000256" key="10">
    <source>
        <dbReference type="ARBA" id="ARBA00047630"/>
    </source>
</evidence>
<dbReference type="PIRSF" id="PIRSF000525">
    <property type="entry name" value="SerC"/>
    <property type="match status" value="1"/>
</dbReference>
<dbReference type="Gene3D" id="3.40.640.10">
    <property type="entry name" value="Type I PLP-dependent aspartate aminotransferase-like (Major domain)"/>
    <property type="match status" value="1"/>
</dbReference>
<dbReference type="GO" id="GO:0030170">
    <property type="term" value="F:pyridoxal phosphate binding"/>
    <property type="evidence" value="ECO:0007669"/>
    <property type="project" value="UniProtKB-UniRule"/>
</dbReference>
<name>A0A1M6EZZ8_9FLAO</name>
<dbReference type="EMBL" id="FQZI01000003">
    <property type="protein sequence ID" value="SHI90959.1"/>
    <property type="molecule type" value="Genomic_DNA"/>
</dbReference>
<evidence type="ECO:0000256" key="9">
    <source>
        <dbReference type="ARBA" id="ARBA00023299"/>
    </source>
</evidence>
<feature type="binding site" evidence="12">
    <location>
        <position position="70"/>
    </location>
    <ligand>
        <name>L-glutamate</name>
        <dbReference type="ChEBI" id="CHEBI:29985"/>
    </ligand>
</feature>
<comment type="pathway">
    <text evidence="1 12">Cofactor biosynthesis; pyridoxine 5'-phosphate biosynthesis; pyridoxine 5'-phosphate from D-erythrose 4-phosphate: step 3/5.</text>
</comment>
<feature type="binding site" evidence="12">
    <location>
        <begin position="263"/>
        <end position="264"/>
    </location>
    <ligand>
        <name>pyridoxal 5'-phosphate</name>
        <dbReference type="ChEBI" id="CHEBI:597326"/>
    </ligand>
</feature>
<evidence type="ECO:0000256" key="5">
    <source>
        <dbReference type="ARBA" id="ARBA00022605"/>
    </source>
</evidence>
<evidence type="ECO:0000256" key="7">
    <source>
        <dbReference type="ARBA" id="ARBA00022898"/>
    </source>
</evidence>
<dbReference type="Gene3D" id="3.90.1150.10">
    <property type="entry name" value="Aspartate Aminotransferase, domain 1"/>
    <property type="match status" value="1"/>
</dbReference>
<evidence type="ECO:0000313" key="15">
    <source>
        <dbReference type="Proteomes" id="UP000184488"/>
    </source>
</evidence>
<dbReference type="InterPro" id="IPR015422">
    <property type="entry name" value="PyrdxlP-dep_Trfase_small"/>
</dbReference>
<dbReference type="NCBIfam" id="NF003764">
    <property type="entry name" value="PRK05355.1"/>
    <property type="match status" value="1"/>
</dbReference>
<dbReference type="InterPro" id="IPR020578">
    <property type="entry name" value="Aminotrans_V_PyrdxlP_BS"/>
</dbReference>
<keyword evidence="5 12" id="KW-0028">Amino-acid biosynthesis</keyword>
<dbReference type="InterPro" id="IPR015424">
    <property type="entry name" value="PyrdxlP-dep_Trfase"/>
</dbReference>
<dbReference type="EC" id="2.6.1.52" evidence="12"/>
<comment type="caution">
    <text evidence="12">Lacks conserved residue(s) required for the propagation of feature annotation.</text>
</comment>
<evidence type="ECO:0000256" key="4">
    <source>
        <dbReference type="ARBA" id="ARBA00022576"/>
    </source>
</evidence>
<dbReference type="AlphaFoldDB" id="A0A1M6EZZ8"/>
<accession>A0A1M6EZZ8</accession>
<feature type="binding site" evidence="12">
    <location>
        <begin position="105"/>
        <end position="106"/>
    </location>
    <ligand>
        <name>pyridoxal 5'-phosphate</name>
        <dbReference type="ChEBI" id="CHEBI:597326"/>
    </ligand>
</feature>
<keyword evidence="8 12" id="KW-0664">Pyridoxine biosynthesis</keyword>
<dbReference type="GO" id="GO:0005737">
    <property type="term" value="C:cytoplasm"/>
    <property type="evidence" value="ECO:0007669"/>
    <property type="project" value="UniProtKB-SubCell"/>
</dbReference>
<dbReference type="InterPro" id="IPR000192">
    <property type="entry name" value="Aminotrans_V_dom"/>
</dbReference>
<keyword evidence="4 12" id="KW-0032">Aminotransferase</keyword>
<dbReference type="Pfam" id="PF00266">
    <property type="entry name" value="Aminotran_5"/>
    <property type="match status" value="1"/>
</dbReference>
<keyword evidence="9 12" id="KW-0718">Serine biosynthesis</keyword>
<dbReference type="InterPro" id="IPR015421">
    <property type="entry name" value="PyrdxlP-dep_Trfase_major"/>
</dbReference>
<evidence type="ECO:0000313" key="14">
    <source>
        <dbReference type="EMBL" id="SHI90959.1"/>
    </source>
</evidence>
<comment type="catalytic activity">
    <reaction evidence="10 12">
        <text>4-(phosphooxy)-L-threonine + 2-oxoglutarate = (R)-3-hydroxy-2-oxo-4-phosphooxybutanoate + L-glutamate</text>
        <dbReference type="Rhea" id="RHEA:16573"/>
        <dbReference type="ChEBI" id="CHEBI:16810"/>
        <dbReference type="ChEBI" id="CHEBI:29985"/>
        <dbReference type="ChEBI" id="CHEBI:58452"/>
        <dbReference type="ChEBI" id="CHEBI:58538"/>
        <dbReference type="EC" id="2.6.1.52"/>
    </reaction>
</comment>
<comment type="pathway">
    <text evidence="2 12">Amino-acid biosynthesis; L-serine biosynthesis; L-serine from 3-phospho-D-glycerate: step 2/3.</text>
</comment>
<evidence type="ECO:0000256" key="2">
    <source>
        <dbReference type="ARBA" id="ARBA00005099"/>
    </source>
</evidence>
<dbReference type="InterPro" id="IPR022278">
    <property type="entry name" value="Pser_aminoTfrase"/>
</dbReference>
<dbReference type="PANTHER" id="PTHR43247:SF1">
    <property type="entry name" value="PHOSPHOSERINE AMINOTRANSFERASE"/>
    <property type="match status" value="1"/>
</dbReference>
<evidence type="ECO:0000256" key="6">
    <source>
        <dbReference type="ARBA" id="ARBA00022679"/>
    </source>
</evidence>
<protein>
    <recommendedName>
        <fullName evidence="12">Phosphoserine aminotransferase</fullName>
        <ecNumber evidence="12">2.6.1.52</ecNumber>
    </recommendedName>
    <alternativeName>
        <fullName evidence="12">Phosphohydroxythreonine aminotransferase</fullName>
        <shortName evidence="12">PSAT</shortName>
    </alternativeName>
</protein>
<sequence length="385" mass="43096">MLTTIRLFCYLFHEICEDFKKSNKQHNKKMKKHNYSAGPCILPQEVFDKSAQAVLNFNGMDLSILEISHRSKEFVSVMEEARALVLELLGLEGKGYQALFLHGGASLEFLMVPYNLMKENGKAAYLDTGTWASGAIKEAKHFGETVVVASSKADNYNYIPKGYQVPEDANYFHCTSNNTIFGTQMKSFPELNIPIVCDMSSDIFSRTLDFSKFDLIYAGAQKNMGPAGATLVVVKEEILGKTGRYIPSMLDYQQHIAKESMYNTPPVFPVYASLLTLQWLKNLGGIKAIEKVNEAKANLLYTEIDRNPLFKGTAASEDRSIMNATFVLNDENHTEIFDKLWKEAGISGLTGHRSVGGYRASMYNALPLKSVQVLVDVMKELENKI</sequence>
<keyword evidence="7 12" id="KW-0663">Pyridoxal phosphate</keyword>
<evidence type="ECO:0000259" key="13">
    <source>
        <dbReference type="Pfam" id="PF00266"/>
    </source>
</evidence>
<comment type="cofactor">
    <cofactor evidence="12">
        <name>pyridoxal 5'-phosphate</name>
        <dbReference type="ChEBI" id="CHEBI:597326"/>
    </cofactor>
    <text evidence="12">Binds 1 pyridoxal phosphate per subunit.</text>
</comment>
<comment type="subcellular location">
    <subcellularLocation>
        <location evidence="12">Cytoplasm</location>
    </subcellularLocation>
</comment>
<comment type="similarity">
    <text evidence="3 12">Belongs to the class-V pyridoxal-phosphate-dependent aminotransferase family. SerC subfamily.</text>
</comment>
<dbReference type="STRING" id="415425.SAMN05444363_2055"/>
<dbReference type="FunFam" id="3.90.1150.10:FF:000006">
    <property type="entry name" value="Phosphoserine aminotransferase"/>
    <property type="match status" value="1"/>
</dbReference>
<organism evidence="14 15">
    <name type="scientific">Flavobacterium terrae</name>
    <dbReference type="NCBI Taxonomy" id="415425"/>
    <lineage>
        <taxon>Bacteria</taxon>
        <taxon>Pseudomonadati</taxon>
        <taxon>Bacteroidota</taxon>
        <taxon>Flavobacteriia</taxon>
        <taxon>Flavobacteriales</taxon>
        <taxon>Flavobacteriaceae</taxon>
        <taxon>Flavobacterium</taxon>
    </lineage>
</organism>
<comment type="subunit">
    <text evidence="12">Homodimer.</text>
</comment>
<dbReference type="PROSITE" id="PS00595">
    <property type="entry name" value="AA_TRANSFER_CLASS_5"/>
    <property type="match status" value="1"/>
</dbReference>
<keyword evidence="12" id="KW-0963">Cytoplasm</keyword>
<feature type="domain" description="Aminotransferase class V" evidence="13">
    <location>
        <begin position="34"/>
        <end position="373"/>
    </location>
</feature>
<feature type="binding site" evidence="12">
    <location>
        <position position="198"/>
    </location>
    <ligand>
        <name>pyridoxal 5'-phosphate</name>
        <dbReference type="ChEBI" id="CHEBI:597326"/>
    </ligand>
</feature>
<feature type="binding site" evidence="12">
    <location>
        <position position="131"/>
    </location>
    <ligand>
        <name>pyridoxal 5'-phosphate</name>
        <dbReference type="ChEBI" id="CHEBI:597326"/>
    </ligand>
</feature>
<evidence type="ECO:0000256" key="3">
    <source>
        <dbReference type="ARBA" id="ARBA00006904"/>
    </source>
</evidence>
<evidence type="ECO:0000256" key="8">
    <source>
        <dbReference type="ARBA" id="ARBA00023096"/>
    </source>
</evidence>
<feature type="modified residue" description="N6-(pyridoxal phosphate)lysine" evidence="12">
    <location>
        <position position="222"/>
    </location>
</feature>
<keyword evidence="15" id="KW-1185">Reference proteome</keyword>
<dbReference type="GO" id="GO:0008615">
    <property type="term" value="P:pyridoxine biosynthetic process"/>
    <property type="evidence" value="ECO:0007669"/>
    <property type="project" value="UniProtKB-UniRule"/>
</dbReference>
<dbReference type="UniPathway" id="UPA00135">
    <property type="reaction ID" value="UER00197"/>
</dbReference>
<dbReference type="HAMAP" id="MF_00160">
    <property type="entry name" value="SerC_aminotrans_5"/>
    <property type="match status" value="1"/>
</dbReference>
<dbReference type="GO" id="GO:0006564">
    <property type="term" value="P:L-serine biosynthetic process"/>
    <property type="evidence" value="ECO:0007669"/>
    <property type="project" value="UniProtKB-UniRule"/>
</dbReference>
<gene>
    <name evidence="12" type="primary">serC</name>
    <name evidence="14" type="ORF">SAMN05444363_2055</name>
</gene>
<reference evidence="15" key="1">
    <citation type="submission" date="2016-11" db="EMBL/GenBank/DDBJ databases">
        <authorList>
            <person name="Varghese N."/>
            <person name="Submissions S."/>
        </authorList>
    </citation>
    <scope>NUCLEOTIDE SEQUENCE [LARGE SCALE GENOMIC DNA]</scope>
    <source>
        <strain evidence="15">DSM 18829</strain>
    </source>
</reference>
<keyword evidence="6 12" id="KW-0808">Transferase</keyword>
<dbReference type="GO" id="GO:0004648">
    <property type="term" value="F:O-phospho-L-serine:2-oxoglutarate aminotransferase activity"/>
    <property type="evidence" value="ECO:0007669"/>
    <property type="project" value="UniProtKB-UniRule"/>
</dbReference>
<dbReference type="PANTHER" id="PTHR43247">
    <property type="entry name" value="PHOSPHOSERINE AMINOTRANSFERASE"/>
    <property type="match status" value="1"/>
</dbReference>
<dbReference type="Proteomes" id="UP000184488">
    <property type="component" value="Unassembled WGS sequence"/>
</dbReference>
<feature type="binding site" evidence="12">
    <location>
        <position position="221"/>
    </location>
    <ligand>
        <name>pyridoxal 5'-phosphate</name>
        <dbReference type="ChEBI" id="CHEBI:597326"/>
    </ligand>
</feature>
<comment type="function">
    <text evidence="12">Catalyzes the reversible conversion of 3-phosphohydroxypyruvate to phosphoserine and of 3-hydroxy-2-oxo-4-phosphonooxybutanoate to phosphohydroxythreonine.</text>
</comment>
<proteinExistence type="inferred from homology"/>
<dbReference type="UniPathway" id="UPA00244">
    <property type="reaction ID" value="UER00311"/>
</dbReference>
<evidence type="ECO:0000256" key="12">
    <source>
        <dbReference type="HAMAP-Rule" id="MF_00160"/>
    </source>
</evidence>